<evidence type="ECO:0000313" key="12">
    <source>
        <dbReference type="Proteomes" id="UP000078559"/>
    </source>
</evidence>
<dbReference type="Proteomes" id="UP000078559">
    <property type="component" value="Chromosome 10"/>
</dbReference>
<feature type="compositionally biased region" description="Basic and acidic residues" evidence="9">
    <location>
        <begin position="16"/>
        <end position="30"/>
    </location>
</feature>
<dbReference type="InterPro" id="IPR021765">
    <property type="entry name" value="UstYa-like"/>
</dbReference>
<evidence type="ECO:0000256" key="10">
    <source>
        <dbReference type="SAM" id="Phobius"/>
    </source>
</evidence>
<evidence type="ECO:0000256" key="1">
    <source>
        <dbReference type="ARBA" id="ARBA00004167"/>
    </source>
</evidence>
<sequence>MSESTPFKLDFEPDDSSSRDASQEFGPVREPRAASKSRFKDIILLVSIISNIVIVLACAFFLFSTTQVDEYSGNKPLKPTGPLIPPGIEEEVSMPIRYGWEYYAESVAGMEEVDRNWDKLNPDIGVISLPRDKLDEWGVQILGNDPSDPNKAWVWIRASHSLHCLKLVRQTILQLAKGENLTMTIGHSMHCVGTLLRDIVCHADSSLPLKGENDKSDYQYLRKCRNWAAMSDWAAQRTICMTTGPDGILDAESQDFENCARTDGVILSAMSLPKRHDVN</sequence>
<keyword evidence="4" id="KW-0560">Oxidoreductase</keyword>
<keyword evidence="5" id="KW-0843">Virulence</keyword>
<feature type="region of interest" description="Disordered" evidence="9">
    <location>
        <begin position="1"/>
        <end position="30"/>
    </location>
</feature>
<evidence type="ECO:0000256" key="3">
    <source>
        <dbReference type="ARBA" id="ARBA00022989"/>
    </source>
</evidence>
<comment type="similarity">
    <text evidence="8">Belongs to the ustYa family.</text>
</comment>
<evidence type="ECO:0000256" key="2">
    <source>
        <dbReference type="ARBA" id="ARBA00022692"/>
    </source>
</evidence>
<dbReference type="PANTHER" id="PTHR33365">
    <property type="entry name" value="YALI0B05434P"/>
    <property type="match status" value="1"/>
</dbReference>
<dbReference type="Pfam" id="PF11807">
    <property type="entry name" value="UstYa"/>
    <property type="match status" value="1"/>
</dbReference>
<dbReference type="OrthoDB" id="3687641at2759"/>
<evidence type="ECO:0000256" key="5">
    <source>
        <dbReference type="ARBA" id="ARBA00023026"/>
    </source>
</evidence>
<dbReference type="GO" id="GO:0043386">
    <property type="term" value="P:mycotoxin biosynthetic process"/>
    <property type="evidence" value="ECO:0007669"/>
    <property type="project" value="InterPro"/>
</dbReference>
<dbReference type="AlphaFoldDB" id="A0A194WAN0"/>
<dbReference type="PANTHER" id="PTHR33365:SF6">
    <property type="entry name" value="OXIDASE USTYA"/>
    <property type="match status" value="1"/>
</dbReference>
<proteinExistence type="inferred from homology"/>
<gene>
    <name evidence="11" type="ORF">VM1G_09144</name>
</gene>
<keyword evidence="6 10" id="KW-0472">Membrane</keyword>
<reference evidence="11" key="1">
    <citation type="submission" date="2014-12" db="EMBL/GenBank/DDBJ databases">
        <title>Genome Sequence of Valsa Canker Pathogens Uncovers a Specific Adaption of Colonization on Woody Bark.</title>
        <authorList>
            <person name="Yin Z."/>
            <person name="Liu H."/>
            <person name="Gao X."/>
            <person name="Li Z."/>
            <person name="Song N."/>
            <person name="Ke X."/>
            <person name="Dai Q."/>
            <person name="Wu Y."/>
            <person name="Sun Y."/>
            <person name="Xu J.-R."/>
            <person name="Kang Z.K."/>
            <person name="Wang L."/>
            <person name="Huang L."/>
        </authorList>
    </citation>
    <scope>NUCLEOTIDE SEQUENCE [LARGE SCALE GENOMIC DNA]</scope>
    <source>
        <strain evidence="11">03-8</strain>
    </source>
</reference>
<comment type="subcellular location">
    <subcellularLocation>
        <location evidence="1">Membrane</location>
        <topology evidence="1">Single-pass membrane protein</topology>
    </subcellularLocation>
</comment>
<keyword evidence="7" id="KW-0325">Glycoprotein</keyword>
<organism evidence="11 12">
    <name type="scientific">Cytospora mali</name>
    <name type="common">Apple Valsa canker fungus</name>
    <name type="synonym">Valsa mali</name>
    <dbReference type="NCBI Taxonomy" id="578113"/>
    <lineage>
        <taxon>Eukaryota</taxon>
        <taxon>Fungi</taxon>
        <taxon>Dikarya</taxon>
        <taxon>Ascomycota</taxon>
        <taxon>Pezizomycotina</taxon>
        <taxon>Sordariomycetes</taxon>
        <taxon>Sordariomycetidae</taxon>
        <taxon>Diaporthales</taxon>
        <taxon>Cytosporaceae</taxon>
        <taxon>Cytospora</taxon>
    </lineage>
</organism>
<evidence type="ECO:0000256" key="9">
    <source>
        <dbReference type="SAM" id="MobiDB-lite"/>
    </source>
</evidence>
<name>A0A194WAN0_CYTMA</name>
<evidence type="ECO:0000256" key="7">
    <source>
        <dbReference type="ARBA" id="ARBA00023180"/>
    </source>
</evidence>
<accession>A0A194WAN0</accession>
<dbReference type="GO" id="GO:0016491">
    <property type="term" value="F:oxidoreductase activity"/>
    <property type="evidence" value="ECO:0007669"/>
    <property type="project" value="UniProtKB-KW"/>
</dbReference>
<keyword evidence="12" id="KW-1185">Reference proteome</keyword>
<evidence type="ECO:0000256" key="8">
    <source>
        <dbReference type="ARBA" id="ARBA00035112"/>
    </source>
</evidence>
<evidence type="ECO:0000256" key="6">
    <source>
        <dbReference type="ARBA" id="ARBA00023136"/>
    </source>
</evidence>
<protein>
    <submittedName>
        <fullName evidence="11">Uncharacterized protein</fullName>
    </submittedName>
</protein>
<evidence type="ECO:0000313" key="11">
    <source>
        <dbReference type="EMBL" id="KUI73175.1"/>
    </source>
</evidence>
<dbReference type="GO" id="GO:0016020">
    <property type="term" value="C:membrane"/>
    <property type="evidence" value="ECO:0007669"/>
    <property type="project" value="UniProtKB-SubCell"/>
</dbReference>
<keyword evidence="2 10" id="KW-0812">Transmembrane</keyword>
<evidence type="ECO:0000256" key="4">
    <source>
        <dbReference type="ARBA" id="ARBA00023002"/>
    </source>
</evidence>
<dbReference type="EMBL" id="CM003107">
    <property type="protein sequence ID" value="KUI73175.1"/>
    <property type="molecule type" value="Genomic_DNA"/>
</dbReference>
<feature type="transmembrane region" description="Helical" evidence="10">
    <location>
        <begin position="42"/>
        <end position="63"/>
    </location>
</feature>
<keyword evidence="3 10" id="KW-1133">Transmembrane helix</keyword>